<accession>A0A248LIS3</accession>
<gene>
    <name evidence="1" type="ORF">LHGZ1_1578</name>
</gene>
<protein>
    <submittedName>
        <fullName evidence="1">Xanthine/uracil/vitamin C permease</fullName>
    </submittedName>
</protein>
<dbReference type="PANTHER" id="PTHR31610">
    <property type="entry name" value="SLR0360 PROTEIN"/>
    <property type="match status" value="1"/>
</dbReference>
<dbReference type="Proteomes" id="UP000197424">
    <property type="component" value="Chromosome"/>
</dbReference>
<dbReference type="PANTHER" id="PTHR31610:SF0">
    <property type="entry name" value="SLC26A_SULP TRANSPORTER DOMAIN-CONTAINING PROTEIN"/>
    <property type="match status" value="1"/>
</dbReference>
<dbReference type="AlphaFoldDB" id="A0A248LIS3"/>
<organism evidence="1 2">
    <name type="scientific">Laribacter hongkongensis</name>
    <dbReference type="NCBI Taxonomy" id="168471"/>
    <lineage>
        <taxon>Bacteria</taxon>
        <taxon>Pseudomonadati</taxon>
        <taxon>Pseudomonadota</taxon>
        <taxon>Betaproteobacteria</taxon>
        <taxon>Neisseriales</taxon>
        <taxon>Aquaspirillaceae</taxon>
        <taxon>Laribacter</taxon>
    </lineage>
</organism>
<dbReference type="RefSeq" id="WP_088860726.1">
    <property type="nucleotide sequence ID" value="NZ_CP022115.1"/>
</dbReference>
<proteinExistence type="predicted"/>
<name>A0A248LIS3_9NEIS</name>
<dbReference type="EMBL" id="CP022115">
    <property type="protein sequence ID" value="ASJ24409.1"/>
    <property type="molecule type" value="Genomic_DNA"/>
</dbReference>
<evidence type="ECO:0000313" key="1">
    <source>
        <dbReference type="EMBL" id="ASJ24409.1"/>
    </source>
</evidence>
<reference evidence="2" key="1">
    <citation type="submission" date="2017-06" db="EMBL/GenBank/DDBJ databases">
        <title>Whole genome sequence of Laribacter hongkongensis LHGZ1.</title>
        <authorList>
            <person name="Chen D."/>
            <person name="Wu H."/>
            <person name="Chen J."/>
        </authorList>
    </citation>
    <scope>NUCLEOTIDE SEQUENCE [LARGE SCALE GENOMIC DNA]</scope>
    <source>
        <strain evidence="2">LHGZ1</strain>
    </source>
</reference>
<dbReference type="OrthoDB" id="3320984at2"/>
<evidence type="ECO:0000313" key="2">
    <source>
        <dbReference type="Proteomes" id="UP000197424"/>
    </source>
</evidence>
<sequence length="523" mass="54379">MNQQHRPGVSATAPAAFVPRCWVAGDLNALFGLGTNNLLNLLVLTGLLLGVVGIPAPLVFGRILPAIGVMLLLTNLYYAWLAYDLARRTGRSDVTALPSGASVPHMFIVVMVVMLPVKITTGDPILAWHAGAAWVFLEGLVIIAGAFVAPTIRKLTPSAALLGTLAGVSLAFISLKPMMEIFMQPWIGLPALLVILGGWFAGVRFPFGVPAALVAVIVGIVIAALTGQLEFAALGSAFDHLGFHVPLPQVAAIFSGLESVWPLLVTAIPFGVYDFIEAMNNVESAEKGGDSYPLRKVLVALGLASLTGTLLGSPFANAVYIGHPGWKQAGGRIGYSLANGVLVLAVCVLGIVPVLLSLIPLPAVLPILLYISLLVAAQAFQTHPGRYAPAIVFAMVPHFAAWGLTLVDGALNTAGLVASQTLPALAERGILYDGMFRLGQGAILSGLVFGAVTVFLIDQRFRAAAAYAAAGAGLAFFGFIHGPAIGWAVSPDIAGAYLLAALLCWGFQYCPHEPPAGEAAAGH</sequence>